<evidence type="ECO:0000256" key="1">
    <source>
        <dbReference type="SAM" id="MobiDB-lite"/>
    </source>
</evidence>
<protein>
    <recommendedName>
        <fullName evidence="5">Secreted protein</fullName>
    </recommendedName>
</protein>
<gene>
    <name evidence="3" type="ORF">B0J12DRAFT_319338</name>
</gene>
<evidence type="ECO:0000256" key="2">
    <source>
        <dbReference type="SAM" id="SignalP"/>
    </source>
</evidence>
<keyword evidence="2" id="KW-0732">Signal</keyword>
<organism evidence="3 4">
    <name type="scientific">Macrophomina phaseolina</name>
    <dbReference type="NCBI Taxonomy" id="35725"/>
    <lineage>
        <taxon>Eukaryota</taxon>
        <taxon>Fungi</taxon>
        <taxon>Dikarya</taxon>
        <taxon>Ascomycota</taxon>
        <taxon>Pezizomycotina</taxon>
        <taxon>Dothideomycetes</taxon>
        <taxon>Dothideomycetes incertae sedis</taxon>
        <taxon>Botryosphaeriales</taxon>
        <taxon>Botryosphaeriaceae</taxon>
        <taxon>Macrophomina</taxon>
    </lineage>
</organism>
<name>A0ABQ8FZ29_9PEZI</name>
<feature type="compositionally biased region" description="Basic and acidic residues" evidence="1">
    <location>
        <begin position="139"/>
        <end position="149"/>
    </location>
</feature>
<feature type="region of interest" description="Disordered" evidence="1">
    <location>
        <begin position="139"/>
        <end position="158"/>
    </location>
</feature>
<proteinExistence type="predicted"/>
<accession>A0ABQ8FZ29</accession>
<feature type="chain" id="PRO_5045788883" description="Secreted protein" evidence="2">
    <location>
        <begin position="28"/>
        <end position="158"/>
    </location>
</feature>
<dbReference type="Proteomes" id="UP000774617">
    <property type="component" value="Unassembled WGS sequence"/>
</dbReference>
<feature type="signal peptide" evidence="2">
    <location>
        <begin position="1"/>
        <end position="27"/>
    </location>
</feature>
<comment type="caution">
    <text evidence="3">The sequence shown here is derived from an EMBL/GenBank/DDBJ whole genome shotgun (WGS) entry which is preliminary data.</text>
</comment>
<sequence length="158" mass="17657">MQMQGPHCFLFPTVLVTLAGLFPACCASTPPLVEEVENLAINTGRTEEPTRLRSEWSCALRRTVDKKTVAPLPISPPLIHQTLWWAVFGYVSEVFLSPSMCSGRFSHQQVASVSRQSAPGRHRRKLDLYINILRPLKQTGEETRGDEQGSSHALLRFA</sequence>
<evidence type="ECO:0000313" key="4">
    <source>
        <dbReference type="Proteomes" id="UP000774617"/>
    </source>
</evidence>
<evidence type="ECO:0000313" key="3">
    <source>
        <dbReference type="EMBL" id="KAH7030540.1"/>
    </source>
</evidence>
<reference evidence="3 4" key="1">
    <citation type="journal article" date="2021" name="Nat. Commun.">
        <title>Genetic determinants of endophytism in the Arabidopsis root mycobiome.</title>
        <authorList>
            <person name="Mesny F."/>
            <person name="Miyauchi S."/>
            <person name="Thiergart T."/>
            <person name="Pickel B."/>
            <person name="Atanasova L."/>
            <person name="Karlsson M."/>
            <person name="Huettel B."/>
            <person name="Barry K.W."/>
            <person name="Haridas S."/>
            <person name="Chen C."/>
            <person name="Bauer D."/>
            <person name="Andreopoulos W."/>
            <person name="Pangilinan J."/>
            <person name="LaButti K."/>
            <person name="Riley R."/>
            <person name="Lipzen A."/>
            <person name="Clum A."/>
            <person name="Drula E."/>
            <person name="Henrissat B."/>
            <person name="Kohler A."/>
            <person name="Grigoriev I.V."/>
            <person name="Martin F.M."/>
            <person name="Hacquard S."/>
        </authorList>
    </citation>
    <scope>NUCLEOTIDE SEQUENCE [LARGE SCALE GENOMIC DNA]</scope>
    <source>
        <strain evidence="3 4">MPI-SDFR-AT-0080</strain>
    </source>
</reference>
<dbReference type="EMBL" id="JAGTJR010000044">
    <property type="protein sequence ID" value="KAH7030540.1"/>
    <property type="molecule type" value="Genomic_DNA"/>
</dbReference>
<keyword evidence="4" id="KW-1185">Reference proteome</keyword>
<evidence type="ECO:0008006" key="5">
    <source>
        <dbReference type="Google" id="ProtNLM"/>
    </source>
</evidence>